<evidence type="ECO:0000313" key="9">
    <source>
        <dbReference type="Proteomes" id="UP000319619"/>
    </source>
</evidence>
<evidence type="ECO:0000256" key="3">
    <source>
        <dbReference type="ARBA" id="ARBA00023136"/>
    </source>
</evidence>
<dbReference type="GO" id="GO:0009898">
    <property type="term" value="C:cytoplasmic side of plasma membrane"/>
    <property type="evidence" value="ECO:0007669"/>
    <property type="project" value="UniProtKB-UniRule"/>
</dbReference>
<accession>A0A532V2S7</accession>
<dbReference type="EMBL" id="NJBN01000002">
    <property type="protein sequence ID" value="TKJ41493.1"/>
    <property type="molecule type" value="Genomic_DNA"/>
</dbReference>
<proteinExistence type="inferred from homology"/>
<dbReference type="PANTHER" id="PTHR32432:SF4">
    <property type="entry name" value="CELL DIVISION PROTEIN FTSA"/>
    <property type="match status" value="1"/>
</dbReference>
<keyword evidence="3 5" id="KW-0472">Membrane</keyword>
<feature type="domain" description="SHS2" evidence="7">
    <location>
        <begin position="16"/>
        <end position="207"/>
    </location>
</feature>
<dbReference type="NCBIfam" id="TIGR01174">
    <property type="entry name" value="ftsA"/>
    <property type="match status" value="1"/>
</dbReference>
<dbReference type="InterPro" id="IPR050696">
    <property type="entry name" value="FtsA/MreB"/>
</dbReference>
<keyword evidence="4 5" id="KW-0131">Cell cycle</keyword>
<dbReference type="GO" id="GO:0032153">
    <property type="term" value="C:cell division site"/>
    <property type="evidence" value="ECO:0007669"/>
    <property type="project" value="UniProtKB-UniRule"/>
</dbReference>
<evidence type="ECO:0000259" key="7">
    <source>
        <dbReference type="SMART" id="SM00842"/>
    </source>
</evidence>
<dbReference type="Pfam" id="PF02491">
    <property type="entry name" value="SHS2_FTSA"/>
    <property type="match status" value="1"/>
</dbReference>
<comment type="subunit">
    <text evidence="5">Self-interacts. Interacts with FtsZ.</text>
</comment>
<name>A0A532V2S7_UNCL8</name>
<gene>
    <name evidence="5 8" type="primary">ftsA</name>
    <name evidence="8" type="ORF">CEE37_02720</name>
</gene>
<sequence>MNNRKRNPGEGEQDVVVGLDLGTSRTTVVIAERDGHSLNVIGQGTSPSTGLKNGVVVNIEGTVESIINAVEAAERMANTTVNSAYTTISGDHIRSVNSKGMIAVGRSGNGIGSKISREDIHRVIDTARTVTFPADREVLHVVPQDFLVDNRMGFKDPVGIVGLRLEANVHIITAAQAAAQTILFCLQEANIQPEDLVFQALAASQSVLTEDERELGIALIDIGAGTMDIAVYHEGAIRHTAVIGLGGESVTRDLAHGLRIPRNDAENLKLEFGCALASCLENDSPIVLNGNEERPDRSVAPDIVCSVIQPRMEEIYDLAIKELRQADCFAKITAGIVLTGGASMIPGSVELAEEVFTLPARLGKPRGLGCLTEVANAPDHATAIGLVKYGLMQQDSEIRGMRVLRRRRRGYRSKNNRIENIKRWFTDIF</sequence>
<dbReference type="InterPro" id="IPR020823">
    <property type="entry name" value="Cell_div_FtsA"/>
</dbReference>
<comment type="subcellular location">
    <subcellularLocation>
        <location evidence="5">Cell membrane</location>
        <topology evidence="5">Peripheral membrane protein</topology>
        <orientation evidence="5">Cytoplasmic side</orientation>
    </subcellularLocation>
    <text evidence="5">Localizes to the Z ring in an FtsZ-dependent manner. Targeted to the membrane through a conserved C-terminal amphipathic helix.</text>
</comment>
<dbReference type="SMART" id="SM00842">
    <property type="entry name" value="FtsA"/>
    <property type="match status" value="1"/>
</dbReference>
<organism evidence="8 9">
    <name type="scientific">candidate division LCP-89 bacterium B3_LCP</name>
    <dbReference type="NCBI Taxonomy" id="2012998"/>
    <lineage>
        <taxon>Bacteria</taxon>
        <taxon>Pseudomonadati</taxon>
        <taxon>Bacteria division LCP-89</taxon>
    </lineage>
</organism>
<dbReference type="PIRSF" id="PIRSF003101">
    <property type="entry name" value="FtsA"/>
    <property type="match status" value="1"/>
</dbReference>
<dbReference type="AlphaFoldDB" id="A0A532V2S7"/>
<dbReference type="HAMAP" id="MF_02033">
    <property type="entry name" value="FtsA"/>
    <property type="match status" value="1"/>
</dbReference>
<comment type="similarity">
    <text evidence="5 6">Belongs to the FtsA/MreB family.</text>
</comment>
<evidence type="ECO:0000256" key="4">
    <source>
        <dbReference type="ARBA" id="ARBA00023306"/>
    </source>
</evidence>
<dbReference type="PANTHER" id="PTHR32432">
    <property type="entry name" value="CELL DIVISION PROTEIN FTSA-RELATED"/>
    <property type="match status" value="1"/>
</dbReference>
<dbReference type="Gene3D" id="3.30.420.40">
    <property type="match status" value="2"/>
</dbReference>
<evidence type="ECO:0000313" key="8">
    <source>
        <dbReference type="EMBL" id="TKJ41493.1"/>
    </source>
</evidence>
<keyword evidence="1 5" id="KW-1003">Cell membrane</keyword>
<dbReference type="Pfam" id="PF14450">
    <property type="entry name" value="FtsA"/>
    <property type="match status" value="1"/>
</dbReference>
<dbReference type="InterPro" id="IPR003494">
    <property type="entry name" value="SHS2_FtsA"/>
</dbReference>
<comment type="caution">
    <text evidence="8">The sequence shown here is derived from an EMBL/GenBank/DDBJ whole genome shotgun (WGS) entry which is preliminary data.</text>
</comment>
<evidence type="ECO:0000256" key="2">
    <source>
        <dbReference type="ARBA" id="ARBA00022618"/>
    </source>
</evidence>
<evidence type="ECO:0000256" key="5">
    <source>
        <dbReference type="HAMAP-Rule" id="MF_02033"/>
    </source>
</evidence>
<dbReference type="GO" id="GO:0043093">
    <property type="term" value="P:FtsZ-dependent cytokinesis"/>
    <property type="evidence" value="ECO:0007669"/>
    <property type="project" value="UniProtKB-UniRule"/>
</dbReference>
<reference evidence="8 9" key="1">
    <citation type="submission" date="2017-06" db="EMBL/GenBank/DDBJ databases">
        <title>Novel microbial phyla capable of carbon fixation and sulfur reduction in deep-sea sediments.</title>
        <authorList>
            <person name="Huang J."/>
            <person name="Baker B."/>
            <person name="Wang Y."/>
        </authorList>
    </citation>
    <scope>NUCLEOTIDE SEQUENCE [LARGE SCALE GENOMIC DNA]</scope>
    <source>
        <strain evidence="8">B3_LCP</strain>
    </source>
</reference>
<dbReference type="SUPFAM" id="SSF53067">
    <property type="entry name" value="Actin-like ATPase domain"/>
    <property type="match status" value="2"/>
</dbReference>
<evidence type="ECO:0000256" key="6">
    <source>
        <dbReference type="PIRNR" id="PIRNR003101"/>
    </source>
</evidence>
<dbReference type="CDD" id="cd24048">
    <property type="entry name" value="ASKHA_NBD_FtsA"/>
    <property type="match status" value="1"/>
</dbReference>
<comment type="function">
    <text evidence="5 6">Cell division protein that is involved in the assembly of the Z ring. May serve as a membrane anchor for the Z ring.</text>
</comment>
<dbReference type="Proteomes" id="UP000319619">
    <property type="component" value="Unassembled WGS sequence"/>
</dbReference>
<keyword evidence="2 5" id="KW-0132">Cell division</keyword>
<evidence type="ECO:0000256" key="1">
    <source>
        <dbReference type="ARBA" id="ARBA00022475"/>
    </source>
</evidence>
<protein>
    <recommendedName>
        <fullName evidence="5 6">Cell division protein FtsA</fullName>
    </recommendedName>
</protein>
<dbReference type="InterPro" id="IPR043129">
    <property type="entry name" value="ATPase_NBD"/>
</dbReference>
<dbReference type="Gene3D" id="3.30.1490.110">
    <property type="match status" value="1"/>
</dbReference>